<dbReference type="GO" id="GO:0006382">
    <property type="term" value="P:adenosine to inosine editing"/>
    <property type="evidence" value="ECO:0007669"/>
    <property type="project" value="TreeGrafter"/>
</dbReference>
<dbReference type="PANTHER" id="PTHR10910">
    <property type="entry name" value="EUKARYOTE SPECIFIC DSRNA BINDING PROTEIN"/>
    <property type="match status" value="1"/>
</dbReference>
<dbReference type="GO" id="GO:0010468">
    <property type="term" value="P:regulation of gene expression"/>
    <property type="evidence" value="ECO:0007669"/>
    <property type="project" value="UniProtKB-ARBA"/>
</dbReference>
<dbReference type="CDD" id="cd00048">
    <property type="entry name" value="DSRM_SF"/>
    <property type="match status" value="1"/>
</dbReference>
<accession>A0AAN7ZWC1</accession>
<dbReference type="GO" id="GO:0003725">
    <property type="term" value="F:double-stranded RNA binding"/>
    <property type="evidence" value="ECO:0007669"/>
    <property type="project" value="TreeGrafter"/>
</dbReference>
<dbReference type="SUPFAM" id="SSF54768">
    <property type="entry name" value="dsRNA-binding domain-like"/>
    <property type="match status" value="1"/>
</dbReference>
<dbReference type="EMBL" id="JAVRBK010000001">
    <property type="protein sequence ID" value="KAK5649701.1"/>
    <property type="molecule type" value="Genomic_DNA"/>
</dbReference>
<feature type="domain" description="DRBM" evidence="2">
    <location>
        <begin position="70"/>
        <end position="119"/>
    </location>
</feature>
<keyword evidence="1" id="KW-0694">RNA-binding</keyword>
<evidence type="ECO:0000313" key="5">
    <source>
        <dbReference type="Proteomes" id="UP001329430"/>
    </source>
</evidence>
<dbReference type="SMART" id="SM00552">
    <property type="entry name" value="ADEAMc"/>
    <property type="match status" value="1"/>
</dbReference>
<dbReference type="InterPro" id="IPR014720">
    <property type="entry name" value="dsRBD_dom"/>
</dbReference>
<evidence type="ECO:0000259" key="2">
    <source>
        <dbReference type="PROSITE" id="PS50137"/>
    </source>
</evidence>
<evidence type="ECO:0000256" key="1">
    <source>
        <dbReference type="PROSITE-ProRule" id="PRU00266"/>
    </source>
</evidence>
<evidence type="ECO:0000259" key="3">
    <source>
        <dbReference type="PROSITE" id="PS50141"/>
    </source>
</evidence>
<dbReference type="SMART" id="SM00358">
    <property type="entry name" value="DSRM"/>
    <property type="match status" value="1"/>
</dbReference>
<dbReference type="PANTHER" id="PTHR10910:SF62">
    <property type="entry name" value="AT07585P-RELATED"/>
    <property type="match status" value="1"/>
</dbReference>
<feature type="domain" description="A to I editase" evidence="3">
    <location>
        <begin position="194"/>
        <end position="518"/>
    </location>
</feature>
<dbReference type="Pfam" id="PF02137">
    <property type="entry name" value="A_deamin"/>
    <property type="match status" value="1"/>
</dbReference>
<dbReference type="GO" id="GO:0006396">
    <property type="term" value="P:RNA processing"/>
    <property type="evidence" value="ECO:0007669"/>
    <property type="project" value="InterPro"/>
</dbReference>
<name>A0AAN7ZWC1_9COLE</name>
<dbReference type="AlphaFoldDB" id="A0AAN7ZWC1"/>
<keyword evidence="5" id="KW-1185">Reference proteome</keyword>
<evidence type="ECO:0000313" key="4">
    <source>
        <dbReference type="EMBL" id="KAK5649701.1"/>
    </source>
</evidence>
<comment type="caution">
    <text evidence="4">The sequence shown here is derived from an EMBL/GenBank/DDBJ whole genome shotgun (WGS) entry which is preliminary data.</text>
</comment>
<reference evidence="4 5" key="1">
    <citation type="journal article" date="2024" name="Insects">
        <title>An Improved Chromosome-Level Genome Assembly of the Firefly Pyrocoelia pectoralis.</title>
        <authorList>
            <person name="Fu X."/>
            <person name="Meyer-Rochow V.B."/>
            <person name="Ballantyne L."/>
            <person name="Zhu X."/>
        </authorList>
    </citation>
    <scope>NUCLEOTIDE SEQUENCE [LARGE SCALE GENOMIC DNA]</scope>
    <source>
        <strain evidence="4">XCY_ONT2</strain>
    </source>
</reference>
<dbReference type="GO" id="GO:0005737">
    <property type="term" value="C:cytoplasm"/>
    <property type="evidence" value="ECO:0007669"/>
    <property type="project" value="TreeGrafter"/>
</dbReference>
<dbReference type="PROSITE" id="PS50137">
    <property type="entry name" value="DS_RBD"/>
    <property type="match status" value="1"/>
</dbReference>
<dbReference type="Gene3D" id="3.30.160.20">
    <property type="match status" value="1"/>
</dbReference>
<evidence type="ECO:0008006" key="6">
    <source>
        <dbReference type="Google" id="ProtNLM"/>
    </source>
</evidence>
<organism evidence="4 5">
    <name type="scientific">Pyrocoelia pectoralis</name>
    <dbReference type="NCBI Taxonomy" id="417401"/>
    <lineage>
        <taxon>Eukaryota</taxon>
        <taxon>Metazoa</taxon>
        <taxon>Ecdysozoa</taxon>
        <taxon>Arthropoda</taxon>
        <taxon>Hexapoda</taxon>
        <taxon>Insecta</taxon>
        <taxon>Pterygota</taxon>
        <taxon>Neoptera</taxon>
        <taxon>Endopterygota</taxon>
        <taxon>Coleoptera</taxon>
        <taxon>Polyphaga</taxon>
        <taxon>Elateriformia</taxon>
        <taxon>Elateroidea</taxon>
        <taxon>Lampyridae</taxon>
        <taxon>Lampyrinae</taxon>
        <taxon>Pyrocoelia</taxon>
    </lineage>
</organism>
<dbReference type="InterPro" id="IPR002466">
    <property type="entry name" value="A_deamin"/>
</dbReference>
<dbReference type="GO" id="GO:0008251">
    <property type="term" value="F:tRNA-specific adenosine deaminase activity"/>
    <property type="evidence" value="ECO:0007669"/>
    <property type="project" value="TreeGrafter"/>
</dbReference>
<protein>
    <recommendedName>
        <fullName evidence="6">Double-stranded RNA-specific editase Adar</fullName>
    </recommendedName>
</protein>
<dbReference type="GO" id="GO:0005730">
    <property type="term" value="C:nucleolus"/>
    <property type="evidence" value="ECO:0007669"/>
    <property type="project" value="TreeGrafter"/>
</dbReference>
<proteinExistence type="predicted"/>
<gene>
    <name evidence="4" type="ORF">RI129_000730</name>
</gene>
<dbReference type="PROSITE" id="PS50141">
    <property type="entry name" value="A_DEAMIN_EDITASE"/>
    <property type="match status" value="1"/>
</dbReference>
<sequence>MSIITKGRGSACLTKYERNKEFLPETSSERFDCLKREVGTPLETDIGRLPTPLQSNNVVVLLHEWYPDVQYEYFDNGKETCPRYKVTVTIGSEEFVATGSDKKQVRHHAARMAFSKLLLRTNVGLKSHFEENYYPYQLQNITVKQQQIADCISRSVIDKFCNIVEDNLYYVKKKVLAGIVMTMGSDLSTLQVVAIASGSKCISGAHLSINGIALNDLHAEILVRRCLLIYLYDQLALMLQNPQHQNNSIFENASENKKFKLKQGVEFHLYINTAPCGDARVFAPHDDRTNVDRHPQRASRGKLRTKIESGEGNIPIQEHVTQTWDGILQGERLLTMSCSDKMARWNALGLQGALLSHFIEPVYLTSVILGSVFKETHLFRALYGRMEKSLQCLPTPYRLNRPLMLSTTLHEEEQTTKSPNYAITWVLGNYSIEIINTTIGKPIDGYSRLCKRSLMTRFIDTCVKADKNSNTKMKLQLYYNQAKSLAVDYNEAKEQVTEAFIKAGLGKWVKKPAEQDQFDLNDSSEDIA</sequence>
<dbReference type="Proteomes" id="UP001329430">
    <property type="component" value="Chromosome 1"/>
</dbReference>
<dbReference type="GO" id="GO:0003726">
    <property type="term" value="F:double-stranded RNA adenosine deaminase activity"/>
    <property type="evidence" value="ECO:0007669"/>
    <property type="project" value="TreeGrafter"/>
</dbReference>